<proteinExistence type="predicted"/>
<accession>A0AAY5KD36</accession>
<feature type="region of interest" description="Disordered" evidence="1">
    <location>
        <begin position="39"/>
        <end position="65"/>
    </location>
</feature>
<reference evidence="2" key="3">
    <citation type="submission" date="2025-09" db="UniProtKB">
        <authorList>
            <consortium name="Ensembl"/>
        </authorList>
    </citation>
    <scope>IDENTIFICATION</scope>
</reference>
<dbReference type="Ensembl" id="ENSELUT00000102604.1">
    <property type="protein sequence ID" value="ENSELUP00000086661.1"/>
    <property type="gene ID" value="ENSELUG00000039884.1"/>
</dbReference>
<evidence type="ECO:0000313" key="3">
    <source>
        <dbReference type="Proteomes" id="UP000265140"/>
    </source>
</evidence>
<reference evidence="2" key="2">
    <citation type="submission" date="2025-08" db="UniProtKB">
        <authorList>
            <consortium name="Ensembl"/>
        </authorList>
    </citation>
    <scope>IDENTIFICATION</scope>
</reference>
<keyword evidence="3" id="KW-1185">Reference proteome</keyword>
<dbReference type="GeneTree" id="ENSGT01150000287744"/>
<organism evidence="2 3">
    <name type="scientific">Esox lucius</name>
    <name type="common">Northern pike</name>
    <dbReference type="NCBI Taxonomy" id="8010"/>
    <lineage>
        <taxon>Eukaryota</taxon>
        <taxon>Metazoa</taxon>
        <taxon>Chordata</taxon>
        <taxon>Craniata</taxon>
        <taxon>Vertebrata</taxon>
        <taxon>Euteleostomi</taxon>
        <taxon>Actinopterygii</taxon>
        <taxon>Neopterygii</taxon>
        <taxon>Teleostei</taxon>
        <taxon>Protacanthopterygii</taxon>
        <taxon>Esociformes</taxon>
        <taxon>Esocidae</taxon>
        <taxon>Esox</taxon>
    </lineage>
</organism>
<reference evidence="2 3" key="1">
    <citation type="submission" date="2020-02" db="EMBL/GenBank/DDBJ databases">
        <title>Esox lucius (northern pike) genome, fEsoLuc1, primary haplotype.</title>
        <authorList>
            <person name="Myers G."/>
            <person name="Karagic N."/>
            <person name="Meyer A."/>
            <person name="Pippel M."/>
            <person name="Reichard M."/>
            <person name="Winkler S."/>
            <person name="Tracey A."/>
            <person name="Sims Y."/>
            <person name="Howe K."/>
            <person name="Rhie A."/>
            <person name="Formenti G."/>
            <person name="Durbin R."/>
            <person name="Fedrigo O."/>
            <person name="Jarvis E.D."/>
        </authorList>
    </citation>
    <scope>NUCLEOTIDE SEQUENCE [LARGE SCALE GENOMIC DNA]</scope>
</reference>
<protein>
    <recommendedName>
        <fullName evidence="4">Tc1-like transposase DDE domain-containing protein</fullName>
    </recommendedName>
</protein>
<dbReference type="Gene3D" id="3.30.420.10">
    <property type="entry name" value="Ribonuclease H-like superfamily/Ribonuclease H"/>
    <property type="match status" value="1"/>
</dbReference>
<dbReference type="InterPro" id="IPR036397">
    <property type="entry name" value="RNaseH_sf"/>
</dbReference>
<evidence type="ECO:0000313" key="2">
    <source>
        <dbReference type="Ensembl" id="ENSELUP00000086661.1"/>
    </source>
</evidence>
<evidence type="ECO:0000256" key="1">
    <source>
        <dbReference type="SAM" id="MobiDB-lite"/>
    </source>
</evidence>
<evidence type="ECO:0008006" key="4">
    <source>
        <dbReference type="Google" id="ProtNLM"/>
    </source>
</evidence>
<dbReference type="GO" id="GO:0003676">
    <property type="term" value="F:nucleic acid binding"/>
    <property type="evidence" value="ECO:0007669"/>
    <property type="project" value="InterPro"/>
</dbReference>
<dbReference type="Proteomes" id="UP000265140">
    <property type="component" value="Chromosome 15"/>
</dbReference>
<dbReference type="AlphaFoldDB" id="A0AAY5KD36"/>
<sequence length="132" mass="14789">MVVAASAGTGGLVRVERIMNSSKYQPILAQNLQASVRQLKKPFSTTTTQSTDPNPQKHGFTSQSPDLKPIECLWGDLKRVVHWRCPRNLTDLERFCKEERAHIATSRCAMLIDSYPKRLSALIQSKGASTKY</sequence>
<feature type="compositionally biased region" description="Polar residues" evidence="1">
    <location>
        <begin position="43"/>
        <end position="65"/>
    </location>
</feature>
<name>A0AAY5KD36_ESOLU</name>